<dbReference type="PANTHER" id="PTHR33273">
    <property type="entry name" value="DOMAIN-CONTAINING PROTEIN, PUTATIVE-RELATED"/>
    <property type="match status" value="1"/>
</dbReference>
<dbReference type="SUPFAM" id="SSF56219">
    <property type="entry name" value="DNase I-like"/>
    <property type="match status" value="1"/>
</dbReference>
<dbReference type="EMBL" id="BGPR01005243">
    <property type="protein sequence ID" value="GBN08203.1"/>
    <property type="molecule type" value="Genomic_DNA"/>
</dbReference>
<evidence type="ECO:0000313" key="2">
    <source>
        <dbReference type="EMBL" id="GBN08203.1"/>
    </source>
</evidence>
<proteinExistence type="predicted"/>
<organism evidence="2 3">
    <name type="scientific">Araneus ventricosus</name>
    <name type="common">Orbweaver spider</name>
    <name type="synonym">Epeira ventricosa</name>
    <dbReference type="NCBI Taxonomy" id="182803"/>
    <lineage>
        <taxon>Eukaryota</taxon>
        <taxon>Metazoa</taxon>
        <taxon>Ecdysozoa</taxon>
        <taxon>Arthropoda</taxon>
        <taxon>Chelicerata</taxon>
        <taxon>Arachnida</taxon>
        <taxon>Araneae</taxon>
        <taxon>Araneomorphae</taxon>
        <taxon>Entelegynae</taxon>
        <taxon>Araneoidea</taxon>
        <taxon>Araneidae</taxon>
        <taxon>Araneus</taxon>
    </lineage>
</organism>
<dbReference type="PANTHER" id="PTHR33273:SF2">
    <property type="entry name" value="ENDONUCLEASE_EXONUCLEASE_PHOSPHATASE DOMAIN-CONTAINING PROTEIN"/>
    <property type="match status" value="1"/>
</dbReference>
<dbReference type="AlphaFoldDB" id="A0A4Y2L334"/>
<dbReference type="InterPro" id="IPR005135">
    <property type="entry name" value="Endo/exonuclease/phosphatase"/>
</dbReference>
<keyword evidence="3" id="KW-1185">Reference proteome</keyword>
<evidence type="ECO:0000313" key="3">
    <source>
        <dbReference type="Proteomes" id="UP000499080"/>
    </source>
</evidence>
<dbReference type="InterPro" id="IPR036691">
    <property type="entry name" value="Endo/exonu/phosph_ase_sf"/>
</dbReference>
<accession>A0A4Y2L334</accession>
<dbReference type="GO" id="GO:0003824">
    <property type="term" value="F:catalytic activity"/>
    <property type="evidence" value="ECO:0007669"/>
    <property type="project" value="InterPro"/>
</dbReference>
<protein>
    <recommendedName>
        <fullName evidence="1">Endonuclease/exonuclease/phosphatase domain-containing protein</fullName>
    </recommendedName>
</protein>
<dbReference type="Proteomes" id="UP000499080">
    <property type="component" value="Unassembled WGS sequence"/>
</dbReference>
<evidence type="ECO:0000259" key="1">
    <source>
        <dbReference type="Pfam" id="PF03372"/>
    </source>
</evidence>
<dbReference type="OrthoDB" id="412981at2759"/>
<gene>
    <name evidence="2" type="ORF">AVEN_220871_1</name>
</gene>
<feature type="domain" description="Endonuclease/exonuclease/phosphatase" evidence="1">
    <location>
        <begin position="46"/>
        <end position="204"/>
    </location>
</feature>
<dbReference type="Pfam" id="PF03372">
    <property type="entry name" value="Exo_endo_phos"/>
    <property type="match status" value="1"/>
</dbReference>
<sequence length="300" mass="33988">MTRTTLLGEDWCNAPLLPQAFKNALPALRAATHGIDMAYILFEHLRPKIAKVHDFVSEQNLEVFLVQETLLPPVFTPFIANYQVYRTDRQTNNNPSRSFGGTCIYIKSHTKHHCVPTPELVSMDATIVEIKIGNNPLLKIISAYARVDMIGGFPMADLQKLLNSGPNVIAGNLNTAHIAWNSPRTSFYGRKWFNYLQGMNCIRVLAPHSPTHINWNSWDTVLDLAILKIIPFHSQTRVLNNLNSDNLPKILTLDTGSFPINSAEHFSTNWENFRHILNFKPFPPLAKFLAMMTQIMQLVV</sequence>
<comment type="caution">
    <text evidence="2">The sequence shown here is derived from an EMBL/GenBank/DDBJ whole genome shotgun (WGS) entry which is preliminary data.</text>
</comment>
<dbReference type="Gene3D" id="3.60.10.10">
    <property type="entry name" value="Endonuclease/exonuclease/phosphatase"/>
    <property type="match status" value="1"/>
</dbReference>
<reference evidence="2 3" key="1">
    <citation type="journal article" date="2019" name="Sci. Rep.">
        <title>Orb-weaving spider Araneus ventricosus genome elucidates the spidroin gene catalogue.</title>
        <authorList>
            <person name="Kono N."/>
            <person name="Nakamura H."/>
            <person name="Ohtoshi R."/>
            <person name="Moran D.A.P."/>
            <person name="Shinohara A."/>
            <person name="Yoshida Y."/>
            <person name="Fujiwara M."/>
            <person name="Mori M."/>
            <person name="Tomita M."/>
            <person name="Arakawa K."/>
        </authorList>
    </citation>
    <scope>NUCLEOTIDE SEQUENCE [LARGE SCALE GENOMIC DNA]</scope>
</reference>
<name>A0A4Y2L334_ARAVE</name>